<evidence type="ECO:0000313" key="1">
    <source>
        <dbReference type="EMBL" id="KJZ07736.1"/>
    </source>
</evidence>
<gene>
    <name evidence="1" type="ORF">TW77_14645</name>
</gene>
<dbReference type="EMBL" id="JXYA01000032">
    <property type="protein sequence ID" value="KJZ07736.1"/>
    <property type="molecule type" value="Genomic_DNA"/>
</dbReference>
<dbReference type="Proteomes" id="UP000033452">
    <property type="component" value="Unassembled WGS sequence"/>
</dbReference>
<dbReference type="InterPro" id="IPR019657">
    <property type="entry name" value="ComFB"/>
</dbReference>
<accession>A0A0F4QJD0</accession>
<dbReference type="PATRIC" id="fig|43658.5.peg.3100"/>
<keyword evidence="2" id="KW-1185">Reference proteome</keyword>
<sequence>MKLHDDLHNYYEKIVLENIEERGLDHKYDEDVMADLCCTALNRLPARYIRYDVDMEFYLPTDERTDMEARVKEAVDYALAQIAKKKQFQP</sequence>
<proteinExistence type="predicted"/>
<protein>
    <submittedName>
        <fullName evidence="1">Competence protein ComFB</fullName>
    </submittedName>
</protein>
<comment type="caution">
    <text evidence="1">The sequence shown here is derived from an EMBL/GenBank/DDBJ whole genome shotgun (WGS) entry which is preliminary data.</text>
</comment>
<dbReference type="OrthoDB" id="5895647at2"/>
<organism evidence="1 2">
    <name type="scientific">Pseudoalteromonas rubra</name>
    <dbReference type="NCBI Taxonomy" id="43658"/>
    <lineage>
        <taxon>Bacteria</taxon>
        <taxon>Pseudomonadati</taxon>
        <taxon>Pseudomonadota</taxon>
        <taxon>Gammaproteobacteria</taxon>
        <taxon>Alteromonadales</taxon>
        <taxon>Pseudoalteromonadaceae</taxon>
        <taxon>Pseudoalteromonas</taxon>
    </lineage>
</organism>
<evidence type="ECO:0000313" key="2">
    <source>
        <dbReference type="Proteomes" id="UP000033452"/>
    </source>
</evidence>
<reference evidence="1 2" key="1">
    <citation type="journal article" date="2015" name="BMC Genomics">
        <title>Genome mining reveals unlocked bioactive potential of marine Gram-negative bacteria.</title>
        <authorList>
            <person name="Machado H."/>
            <person name="Sonnenschein E.C."/>
            <person name="Melchiorsen J."/>
            <person name="Gram L."/>
        </authorList>
    </citation>
    <scope>NUCLEOTIDE SEQUENCE [LARGE SCALE GENOMIC DNA]</scope>
    <source>
        <strain evidence="1 2">S2471</strain>
    </source>
</reference>
<dbReference type="Pfam" id="PF10719">
    <property type="entry name" value="ComFB"/>
    <property type="match status" value="1"/>
</dbReference>
<dbReference type="RefSeq" id="WP_046005730.1">
    <property type="nucleotide sequence ID" value="NZ_JXYA01000032.1"/>
</dbReference>
<name>A0A0F4QJD0_9GAMM</name>
<dbReference type="AlphaFoldDB" id="A0A0F4QJD0"/>